<feature type="transmembrane region" description="Helical" evidence="5">
    <location>
        <begin position="64"/>
        <end position="85"/>
    </location>
</feature>
<feature type="transmembrane region" description="Helical" evidence="5">
    <location>
        <begin position="32"/>
        <end position="52"/>
    </location>
</feature>
<keyword evidence="7" id="KW-0614">Plasmid</keyword>
<feature type="domain" description="DUF202" evidence="6">
    <location>
        <begin position="23"/>
        <end position="89"/>
    </location>
</feature>
<protein>
    <submittedName>
        <fullName evidence="7">DUF202 domain-containing protein</fullName>
    </submittedName>
</protein>
<accession>A0AAU8CZ79</accession>
<evidence type="ECO:0000256" key="2">
    <source>
        <dbReference type="ARBA" id="ARBA00022692"/>
    </source>
</evidence>
<dbReference type="AlphaFoldDB" id="A0AAU8CZ79"/>
<reference evidence="7" key="1">
    <citation type="submission" date="2024-06" db="EMBL/GenBank/DDBJ databases">
        <title>Mesorhizobium karijinii sp. nov., a symbiont of the iconic Swainsona formosa from arid Australia.</title>
        <authorList>
            <person name="Hill Y.J."/>
            <person name="Watkin E.L.J."/>
            <person name="O'Hara G.W."/>
            <person name="Terpolilli J."/>
            <person name="Tye M.L."/>
            <person name="Kohlmeier M.G."/>
        </authorList>
    </citation>
    <scope>NUCLEOTIDE SEQUENCE</scope>
    <source>
        <strain evidence="7">WSM2240</strain>
        <plasmid evidence="7">pMk2240A</plasmid>
    </source>
</reference>
<dbReference type="GO" id="GO:0012505">
    <property type="term" value="C:endomembrane system"/>
    <property type="evidence" value="ECO:0007669"/>
    <property type="project" value="UniProtKB-SubCell"/>
</dbReference>
<keyword evidence="4 5" id="KW-0472">Membrane</keyword>
<proteinExistence type="predicted"/>
<keyword evidence="3 5" id="KW-1133">Transmembrane helix</keyword>
<feature type="transmembrane region" description="Helical" evidence="5">
    <location>
        <begin position="105"/>
        <end position="126"/>
    </location>
</feature>
<geneLocation type="plasmid" evidence="7">
    <name>pMk2240A</name>
</geneLocation>
<evidence type="ECO:0000313" key="7">
    <source>
        <dbReference type="EMBL" id="XCG52104.1"/>
    </source>
</evidence>
<dbReference type="RefSeq" id="WP_353646315.1">
    <property type="nucleotide sequence ID" value="NZ_CP159256.1"/>
</dbReference>
<comment type="subcellular location">
    <subcellularLocation>
        <location evidence="1">Endomembrane system</location>
        <topology evidence="1">Multi-pass membrane protein</topology>
    </subcellularLocation>
</comment>
<evidence type="ECO:0000256" key="5">
    <source>
        <dbReference type="SAM" id="Phobius"/>
    </source>
</evidence>
<sequence length="143" mass="15462">MTMASSNDRTEMAQDRTAWAEDRTMLANERTFASWMRTGLASLAVALGFQALFRSTDPTWFAKLGASVFVGLAMVVFWSALLSAWKVLKRLDSHVASPPSRRRLLLITISATAGALTLLLALLAALGRWGRLAASMGTGICSI</sequence>
<dbReference type="Pfam" id="PF02656">
    <property type="entry name" value="DUF202"/>
    <property type="match status" value="1"/>
</dbReference>
<organism evidence="7">
    <name type="scientific">Mesorhizobium sp. WSM2240</name>
    <dbReference type="NCBI Taxonomy" id="3228851"/>
    <lineage>
        <taxon>Bacteria</taxon>
        <taxon>Pseudomonadati</taxon>
        <taxon>Pseudomonadota</taxon>
        <taxon>Alphaproteobacteria</taxon>
        <taxon>Hyphomicrobiales</taxon>
        <taxon>Phyllobacteriaceae</taxon>
        <taxon>Mesorhizobium</taxon>
    </lineage>
</organism>
<keyword evidence="2 5" id="KW-0812">Transmembrane</keyword>
<gene>
    <name evidence="7" type="ORF">ABVK50_31830</name>
</gene>
<name>A0AAU8CZ79_9HYPH</name>
<evidence type="ECO:0000256" key="1">
    <source>
        <dbReference type="ARBA" id="ARBA00004127"/>
    </source>
</evidence>
<evidence type="ECO:0000256" key="3">
    <source>
        <dbReference type="ARBA" id="ARBA00022989"/>
    </source>
</evidence>
<evidence type="ECO:0000256" key="4">
    <source>
        <dbReference type="ARBA" id="ARBA00023136"/>
    </source>
</evidence>
<dbReference type="EMBL" id="CP159256">
    <property type="protein sequence ID" value="XCG52104.1"/>
    <property type="molecule type" value="Genomic_DNA"/>
</dbReference>
<dbReference type="InterPro" id="IPR003807">
    <property type="entry name" value="DUF202"/>
</dbReference>
<evidence type="ECO:0000259" key="6">
    <source>
        <dbReference type="Pfam" id="PF02656"/>
    </source>
</evidence>